<dbReference type="Proteomes" id="UP000076482">
    <property type="component" value="Unassembled WGS sequence"/>
</dbReference>
<evidence type="ECO:0000313" key="2">
    <source>
        <dbReference type="Proteomes" id="UP000076482"/>
    </source>
</evidence>
<proteinExistence type="predicted"/>
<evidence type="ECO:0000313" key="1">
    <source>
        <dbReference type="EMBL" id="KZD55570.1"/>
    </source>
</evidence>
<dbReference type="AlphaFoldDB" id="A0A164L9F1"/>
<reference evidence="1 2" key="1">
    <citation type="submission" date="2015-09" db="EMBL/GenBank/DDBJ databases">
        <title>Bacillus cereus food isolates.</title>
        <authorList>
            <person name="Boekhorst J."/>
        </authorList>
    </citation>
    <scope>NUCLEOTIDE SEQUENCE [LARGE SCALE GENOMIC DNA]</scope>
    <source>
        <strain evidence="1 2">B4088</strain>
    </source>
</reference>
<protein>
    <submittedName>
        <fullName evidence="1">Uncharacterized protein</fullName>
    </submittedName>
</protein>
<dbReference type="EMBL" id="LJKE01000104">
    <property type="protein sequence ID" value="KZD55570.1"/>
    <property type="molecule type" value="Genomic_DNA"/>
</dbReference>
<dbReference type="PATRIC" id="fig|1396.535.peg.5866"/>
<comment type="caution">
    <text evidence="1">The sequence shown here is derived from an EMBL/GenBank/DDBJ whole genome shotgun (WGS) entry which is preliminary data.</text>
</comment>
<name>A0A164L9F1_BACCE</name>
<dbReference type="RefSeq" id="WP_063262830.1">
    <property type="nucleotide sequence ID" value="NZ_LJKE01000104.1"/>
</dbReference>
<gene>
    <name evidence="1" type="ORF">B4088_5315</name>
</gene>
<accession>A0A164L9F1</accession>
<organism evidence="1 2">
    <name type="scientific">Bacillus cereus</name>
    <dbReference type="NCBI Taxonomy" id="1396"/>
    <lineage>
        <taxon>Bacteria</taxon>
        <taxon>Bacillati</taxon>
        <taxon>Bacillota</taxon>
        <taxon>Bacilli</taxon>
        <taxon>Bacillales</taxon>
        <taxon>Bacillaceae</taxon>
        <taxon>Bacillus</taxon>
        <taxon>Bacillus cereus group</taxon>
    </lineage>
</organism>
<sequence length="357" mass="41330">MNVNTKQIFEGVLTVEGNPVNIGMSCSELERILNENITVDSDFVGYVLGSELLVEDEKPVSFTVHFKNDTVSNLAINIGGFRDDDAAYEYLMEWLKERKIREWIGDSYYKTEFGSINASLLRDFTGYFAIKISLEYKEVPSRKFPSLKENKNNTVKFVVDSSEYKVQRIPLKELDNQPFLYNFIGDGPMSIHERIDTHSKDDRIETIYFMISKIENGMDTVIGVSEFTYFAVWEAYQNSELFICLDGSAESWGFLGFVCEKYGVGLQDNKGITPYILLFETIHDEVPHNKELKVFEENKNNMKLLYNSALRLTSEYVKIPEKDMTLISLSENKDNLFSGYKKVKDIYLNYQRTEQIY</sequence>